<evidence type="ECO:0000259" key="2">
    <source>
        <dbReference type="PROSITE" id="PS51212"/>
    </source>
</evidence>
<dbReference type="Proteomes" id="UP000269276">
    <property type="component" value="Unassembled WGS sequence"/>
</dbReference>
<feature type="region of interest" description="Disordered" evidence="1">
    <location>
        <begin position="540"/>
        <end position="570"/>
    </location>
</feature>
<evidence type="ECO:0000313" key="4">
    <source>
        <dbReference type="Proteomes" id="UP000269276"/>
    </source>
</evidence>
<dbReference type="SMART" id="SM00321">
    <property type="entry name" value="WSC"/>
    <property type="match status" value="1"/>
</dbReference>
<dbReference type="InterPro" id="IPR002889">
    <property type="entry name" value="WSC_carb-bd"/>
</dbReference>
<protein>
    <recommendedName>
        <fullName evidence="2">WSC domain-containing protein</fullName>
    </recommendedName>
</protein>
<organism evidence="3 4">
    <name type="scientific">Hortaea werneckii</name>
    <name type="common">Black yeast</name>
    <name type="synonym">Cladosporium werneckii</name>
    <dbReference type="NCBI Taxonomy" id="91943"/>
    <lineage>
        <taxon>Eukaryota</taxon>
        <taxon>Fungi</taxon>
        <taxon>Dikarya</taxon>
        <taxon>Ascomycota</taxon>
        <taxon>Pezizomycotina</taxon>
        <taxon>Dothideomycetes</taxon>
        <taxon>Dothideomycetidae</taxon>
        <taxon>Mycosphaerellales</taxon>
        <taxon>Teratosphaeriaceae</taxon>
        <taxon>Hortaea</taxon>
    </lineage>
</organism>
<evidence type="ECO:0000313" key="3">
    <source>
        <dbReference type="EMBL" id="RMY75951.1"/>
    </source>
</evidence>
<evidence type="ECO:0000256" key="1">
    <source>
        <dbReference type="SAM" id="MobiDB-lite"/>
    </source>
</evidence>
<dbReference type="InterPro" id="IPR018535">
    <property type="entry name" value="DUF1996"/>
</dbReference>
<dbReference type="Pfam" id="PF01822">
    <property type="entry name" value="WSC"/>
    <property type="match status" value="1"/>
</dbReference>
<sequence>MHRMDRNEPILRVSESTTAGVPEEKYLIHRLSVLLQTVSALHSLFTYTSLLIIPFDTMPAKQISFAALALTSTLLAPTEAFWRMPCPGRLLLERIDPIVDPGEVSGHVHTVSGGSGFGFNTSFEQQRASACSSCPIKQDMSAYWTPKLYWMSEDGTQFEDVPQAGESEGVTGGMTVYYEQRGPDPSNLTAFPEGFRMIAGDPFQRNDTGLEAAPGKAVSYVCLDYTGASHPETGNMPGYNCPDGLRAQVFFPSCWNGVDLDSEDHSSHMAYENPGCHYDNGKCPDSHPVQLISIFYEVIYQTNLFADRWWSDGQQPFVFAQGDRTGYGFHGDFINGWEIDVLQKAVDECTNDSGRLEDCPVFGELFTDEECQACRLPTSVDEKITGNLTSLPGCNPPTDGPEYATPQSCNTPAISSPTQYFTNVIESLGWEYQGCASDDIASRTLTGGFTWSDDMTVQHCIDYCKGEGFSLAGLEFANQCYCGNDYANQAAAPNPNILGNCWQPCAGNDQEVCGGSGALSVYKSCDGDACSNAVFHVNGTESASSSSGGGSSEKRKRHIHKHAHGHAKLH</sequence>
<reference evidence="3 4" key="1">
    <citation type="journal article" date="2018" name="BMC Genomics">
        <title>Genomic evidence for intraspecific hybridization in a clonal and extremely halotolerant yeast.</title>
        <authorList>
            <person name="Gostincar C."/>
            <person name="Stajich J.E."/>
            <person name="Zupancic J."/>
            <person name="Zalar P."/>
            <person name="Gunde-Cimerman N."/>
        </authorList>
    </citation>
    <scope>NUCLEOTIDE SEQUENCE [LARGE SCALE GENOMIC DNA]</scope>
    <source>
        <strain evidence="3 4">EXF-2682</strain>
    </source>
</reference>
<gene>
    <name evidence="3" type="ORF">D0863_02248</name>
</gene>
<comment type="caution">
    <text evidence="3">The sequence shown here is derived from an EMBL/GenBank/DDBJ whole genome shotgun (WGS) entry which is preliminary data.</text>
</comment>
<dbReference type="AlphaFoldDB" id="A0A3M7EH77"/>
<accession>A0A3M7EH77</accession>
<dbReference type="EMBL" id="QWIP01000047">
    <property type="protein sequence ID" value="RMY75951.1"/>
    <property type="molecule type" value="Genomic_DNA"/>
</dbReference>
<dbReference type="OrthoDB" id="74764at2759"/>
<dbReference type="PANTHER" id="PTHR43662">
    <property type="match status" value="1"/>
</dbReference>
<dbReference type="Pfam" id="PF09362">
    <property type="entry name" value="DUF1996"/>
    <property type="match status" value="1"/>
</dbReference>
<dbReference type="PANTHER" id="PTHR43662:SF3">
    <property type="entry name" value="DOMAIN PROTEIN, PUTATIVE (AFU_ORTHOLOGUE AFUA_6G11970)-RELATED"/>
    <property type="match status" value="1"/>
</dbReference>
<name>A0A3M7EH77_HORWE</name>
<dbReference type="VEuPathDB" id="FungiDB:BTJ68_14021"/>
<feature type="domain" description="WSC" evidence="2">
    <location>
        <begin position="429"/>
        <end position="525"/>
    </location>
</feature>
<proteinExistence type="predicted"/>
<feature type="compositionally biased region" description="Basic residues" evidence="1">
    <location>
        <begin position="554"/>
        <end position="570"/>
    </location>
</feature>
<dbReference type="PROSITE" id="PS51212">
    <property type="entry name" value="WSC"/>
    <property type="match status" value="1"/>
</dbReference>